<dbReference type="OrthoDB" id="9985264at2"/>
<gene>
    <name evidence="1" type="ORF">POT9AD_4509</name>
</gene>
<name>A0A653B9Z9_ECTOL</name>
<protein>
    <submittedName>
        <fullName evidence="1">Uncharacterized protein</fullName>
    </submittedName>
</protein>
<reference evidence="1" key="1">
    <citation type="submission" date="2018-11" db="EMBL/GenBank/DDBJ databases">
        <authorList>
            <consortium name="Genoscope - CEA"/>
            <person name="William W."/>
        </authorList>
    </citation>
    <scope>NUCLEOTIDE SEQUENCE [LARGE SCALE GENOMIC DNA]</scope>
    <source>
        <strain evidence="1">T9AD</strain>
    </source>
</reference>
<proteinExistence type="predicted"/>
<dbReference type="AlphaFoldDB" id="A0A653B9Z9"/>
<dbReference type="EMBL" id="LR130779">
    <property type="protein sequence ID" value="VDN65484.1"/>
    <property type="molecule type" value="Genomic_DNA"/>
</dbReference>
<organism evidence="1">
    <name type="scientific">Ectopseudomonas oleovorans</name>
    <name type="common">Pseudomonas oleovorans</name>
    <dbReference type="NCBI Taxonomy" id="301"/>
    <lineage>
        <taxon>Bacteria</taxon>
        <taxon>Pseudomonadati</taxon>
        <taxon>Pseudomonadota</taxon>
        <taxon>Gammaproteobacteria</taxon>
        <taxon>Pseudomonadales</taxon>
        <taxon>Pseudomonadaceae</taxon>
        <taxon>Ectopseudomonas</taxon>
    </lineage>
</organism>
<sequence length="117" mass="12639">MTKPRRLKGRPALLAARIVSFMRGYSAQPGSPACTTRTLRQALPDVPRSSLMAALAALHRRAGMQSRLVPGTGVHEYCLGSQAFTRWRIGSAEDGYACARVETLMTLALHDAGRGTN</sequence>
<accession>A0A653B9Z9</accession>
<evidence type="ECO:0000313" key="1">
    <source>
        <dbReference type="EMBL" id="VDN65484.1"/>
    </source>
</evidence>